<dbReference type="InterPro" id="IPR049208">
    <property type="entry name" value="DUF6819"/>
</dbReference>
<evidence type="ECO:0000259" key="1">
    <source>
        <dbReference type="Pfam" id="PF16314"/>
    </source>
</evidence>
<feature type="domain" description="DUF4954" evidence="1">
    <location>
        <begin position="5"/>
        <end position="437"/>
    </location>
</feature>
<dbReference type="InterPro" id="IPR011004">
    <property type="entry name" value="Trimer_LpxA-like_sf"/>
</dbReference>
<keyword evidence="4" id="KW-1185">Reference proteome</keyword>
<evidence type="ECO:0000313" key="3">
    <source>
        <dbReference type="EMBL" id="BCI64255.1"/>
    </source>
</evidence>
<feature type="domain" description="DUF6819" evidence="2">
    <location>
        <begin position="489"/>
        <end position="659"/>
    </location>
</feature>
<gene>
    <name evidence="3" type="ORF">Cop2CBH44_26080</name>
</gene>
<dbReference type="Proteomes" id="UP000594042">
    <property type="component" value="Chromosome"/>
</dbReference>
<dbReference type="RefSeq" id="WP_200754972.1">
    <property type="nucleotide sequence ID" value="NZ_AP023322.1"/>
</dbReference>
<dbReference type="Pfam" id="PF16314">
    <property type="entry name" value="DUF4954"/>
    <property type="match status" value="1"/>
</dbReference>
<dbReference type="Pfam" id="PF20683">
    <property type="entry name" value="DUF6819"/>
    <property type="match status" value="1"/>
</dbReference>
<dbReference type="AlphaFoldDB" id="A0A7G1HWZ9"/>
<reference evidence="4" key="1">
    <citation type="submission" date="2020-07" db="EMBL/GenBank/DDBJ databases">
        <title>Complete genome sequencing of Coprobacter sp. strain 2CBH44.</title>
        <authorList>
            <person name="Sakamoto M."/>
            <person name="Murakami T."/>
            <person name="Mori H."/>
        </authorList>
    </citation>
    <scope>NUCLEOTIDE SEQUENCE [LARGE SCALE GENOMIC DNA]</scope>
    <source>
        <strain evidence="4">2CBH44</strain>
    </source>
</reference>
<dbReference type="KEGG" id="copr:Cop2CBH44_26080"/>
<organism evidence="3 4">
    <name type="scientific">Coprobacter secundus subsp. similis</name>
    <dbReference type="NCBI Taxonomy" id="2751153"/>
    <lineage>
        <taxon>Bacteria</taxon>
        <taxon>Pseudomonadati</taxon>
        <taxon>Bacteroidota</taxon>
        <taxon>Bacteroidia</taxon>
        <taxon>Bacteroidales</taxon>
        <taxon>Barnesiellaceae</taxon>
        <taxon>Coprobacter</taxon>
    </lineage>
</organism>
<dbReference type="EMBL" id="AP023322">
    <property type="protein sequence ID" value="BCI64255.1"/>
    <property type="molecule type" value="Genomic_DNA"/>
</dbReference>
<dbReference type="InterPro" id="IPR032533">
    <property type="entry name" value="DUF4954"/>
</dbReference>
<name>A0A7G1HWZ9_9BACT</name>
<protein>
    <submittedName>
        <fullName evidence="3">DUF4954 domain-containing protein</fullName>
    </submittedName>
</protein>
<proteinExistence type="predicted"/>
<evidence type="ECO:0000259" key="2">
    <source>
        <dbReference type="Pfam" id="PF20683"/>
    </source>
</evidence>
<dbReference type="SUPFAM" id="SSF51161">
    <property type="entry name" value="Trimeric LpxA-like enzymes"/>
    <property type="match status" value="1"/>
</dbReference>
<dbReference type="Gene3D" id="2.160.10.10">
    <property type="entry name" value="Hexapeptide repeat proteins"/>
    <property type="match status" value="1"/>
</dbReference>
<sequence>MCESFRKLTIKEIDILKNQQCMSDDWSSIDVAKDFNPEHIFHTRFSGKIKMGVFEKSFTLPGGFKKHSGLRHVSLHNCTLGNNVLIENVSNYIANYSIGNDTFIQNVNVILVDGKSTFGNGTEVSVLNETGGREVPIYNKMSAHLAYIIAMYRHRPILIEKLKKMIDDYASEVSSETGYIGENVSIINTGTIKNVCIGDCCIINGTSKLENGTVNSNSTDPVTIGCNVMADDFIISSGSHISDGVVMLRCFIGQGCSLSHLFSAHDSLFFSNCQGENGEACAIFAGPYTVSMHKSSLLIAGMFSFLNAGSGSNQSNHMYKLGPIHQGVVERGSKTTSDSYILWPAKIGAFSLVMGRHVRHPDTSALPFSYLIEKGSETYIVPGVNLRSVGTIRDALKWPKRDNRKDPEKLDCINFNLLSPYTIQKMLTAIDVLRSLQKSSGETSEVYSYQSACIKNSSLVKGITLYSKAINKFLGNSIIKRLEKTHFNSNQEIRERLQPTIEGGSGEWLDLSGLIAPKAEIDKLISGIETGIITSLETIHSTFAELHKNYYDLEWTWAYEVTQKWYGKSISKITAEDITEIVNIWKDAVVSLDEMLYADAKKEFSMTAKTGFGVDGNSQQKNTDFEQVRGVFDSNPFVQTVNKHIEDKTNLGNELIGRIAPLVYTE</sequence>
<accession>A0A7G1HWZ9</accession>
<evidence type="ECO:0000313" key="4">
    <source>
        <dbReference type="Proteomes" id="UP000594042"/>
    </source>
</evidence>